<dbReference type="RefSeq" id="WP_280311879.1">
    <property type="nucleotide sequence ID" value="NZ_JAYFUI010000097.1"/>
</dbReference>
<name>A0ABU5VEE1_9PSED</name>
<sequence length="359" mass="40654">MKLESRIVFLDTNVYISKNYQFLTHSLGSIKKLREAEEILLIVPDVTNSEVRSHICAESAKAASALKHVKKEAMVIRNLPAAPAHGIFTNITAEQIKQHLIDNWEHFLGGPGIERISVDTVAPSRVFTRYFSVTSPFAAGGKEKEFADAFVLERLADLVKERHHPIHVISTDKDLQKFCAEDNGLLLSESVDAFIDAVNVSVSIEPAAFAAEALAKIRDDVMSVVESRLPEVDYEIKSSDWDAELEEITIRSIDFVRANLVYVESDQCLYEIEYNVTIDTVETIKDYDRSPFDHEDDSYPFVLETLVERTFEKIIPIETMIFYQDKLLDTVSFDIDMPYGVQLSNPLEESRKELDINGD</sequence>
<proteinExistence type="predicted"/>
<keyword evidence="3" id="KW-1185">Reference proteome</keyword>
<dbReference type="Proteomes" id="UP001302573">
    <property type="component" value="Unassembled WGS sequence"/>
</dbReference>
<comment type="caution">
    <text evidence="2">The sequence shown here is derived from an EMBL/GenBank/DDBJ whole genome shotgun (WGS) entry which is preliminary data.</text>
</comment>
<dbReference type="Pfam" id="PF16289">
    <property type="entry name" value="PIN_12"/>
    <property type="match status" value="1"/>
</dbReference>
<gene>
    <name evidence="2" type="ORF">VA602_10355</name>
</gene>
<feature type="domain" description="DUF4935" evidence="1">
    <location>
        <begin position="8"/>
        <end position="174"/>
    </location>
</feature>
<evidence type="ECO:0000259" key="1">
    <source>
        <dbReference type="Pfam" id="PF16289"/>
    </source>
</evidence>
<protein>
    <submittedName>
        <fullName evidence="2">PIN domain-containing protein</fullName>
    </submittedName>
</protein>
<dbReference type="InterPro" id="IPR032557">
    <property type="entry name" value="DUF4935"/>
</dbReference>
<evidence type="ECO:0000313" key="2">
    <source>
        <dbReference type="EMBL" id="MEA5671740.1"/>
    </source>
</evidence>
<accession>A0ABU5VEE1</accession>
<reference evidence="2 3" key="1">
    <citation type="submission" date="2023-12" db="EMBL/GenBank/DDBJ databases">
        <title>Pseudomonas machongensis sp. nov., isolated from wilted pepper plants (Capsicum annuum).</title>
        <authorList>
            <person name="Qiu M."/>
            <person name="Li Y."/>
            <person name="Liu Q."/>
            <person name="Zhang X."/>
            <person name="Huang Y."/>
            <person name="Guo R."/>
            <person name="Hu M."/>
            <person name="Zhou J."/>
            <person name="Zhou X."/>
        </authorList>
    </citation>
    <scope>NUCLEOTIDE SEQUENCE [LARGE SCALE GENOMIC DNA]</scope>
    <source>
        <strain evidence="2 3">MH2</strain>
    </source>
</reference>
<dbReference type="EMBL" id="JAYFUI010000097">
    <property type="protein sequence ID" value="MEA5671740.1"/>
    <property type="molecule type" value="Genomic_DNA"/>
</dbReference>
<evidence type="ECO:0000313" key="3">
    <source>
        <dbReference type="Proteomes" id="UP001302573"/>
    </source>
</evidence>
<organism evidence="2 3">
    <name type="scientific">Pseudomonas machongensis</name>
    <dbReference type="NCBI Taxonomy" id="3110229"/>
    <lineage>
        <taxon>Bacteria</taxon>
        <taxon>Pseudomonadati</taxon>
        <taxon>Pseudomonadota</taxon>
        <taxon>Gammaproteobacteria</taxon>
        <taxon>Pseudomonadales</taxon>
        <taxon>Pseudomonadaceae</taxon>
        <taxon>Pseudomonas</taxon>
    </lineage>
</organism>